<sequence length="228" mass="25424">MIRNFIATRPKSEGAYKGRWDTIRRRRDTISDLCDSLRVAIEEQAVRFGFDLSDDDVCAELIDCGCGDFAGDTVPEMWAKRFLSIAYVSHMRAWDNQDAEESIEDLCLGNWVIGLLGSFSKRDFEPHVCPDCIIQSYKSSVARSGGEGRSAKLKILEKETIRLYLAGAWKSVPLAAQEITPQIVKFSSKGNGDLAATTTKPLEWIREFKQSQKVSAAKHAPPSSKSDL</sequence>
<accession>A0ABX0MJW0</accession>
<dbReference type="RefSeq" id="WP_167236799.1">
    <property type="nucleotide sequence ID" value="NZ_WHJF01000020.1"/>
</dbReference>
<gene>
    <name evidence="1" type="ORF">F1735_09995</name>
</gene>
<dbReference type="Proteomes" id="UP000610594">
    <property type="component" value="Unassembled WGS sequence"/>
</dbReference>
<name>A0ABX0MJW0_9BURK</name>
<dbReference type="EMBL" id="WHJF01000020">
    <property type="protein sequence ID" value="NHZ62636.1"/>
    <property type="molecule type" value="Genomic_DNA"/>
</dbReference>
<keyword evidence="2" id="KW-1185">Reference proteome</keyword>
<comment type="caution">
    <text evidence="1">The sequence shown here is derived from an EMBL/GenBank/DDBJ whole genome shotgun (WGS) entry which is preliminary data.</text>
</comment>
<organism evidence="1 2">
    <name type="scientific">Massilia genomosp. 1</name>
    <dbReference type="NCBI Taxonomy" id="2609280"/>
    <lineage>
        <taxon>Bacteria</taxon>
        <taxon>Pseudomonadati</taxon>
        <taxon>Pseudomonadota</taxon>
        <taxon>Betaproteobacteria</taxon>
        <taxon>Burkholderiales</taxon>
        <taxon>Oxalobacteraceae</taxon>
        <taxon>Telluria group</taxon>
        <taxon>Massilia</taxon>
    </lineage>
</organism>
<proteinExistence type="predicted"/>
<reference evidence="1 2" key="1">
    <citation type="submission" date="2019-10" db="EMBL/GenBank/DDBJ databases">
        <title>Taxonomy of Antarctic Massilia spp.: description of Massilia rubra sp. nov., Massilia aquatica sp. nov., Massilia mucilaginosa sp. nov., Massilia frigida sp. nov. isolated from streams, lakes and regoliths.</title>
        <authorList>
            <person name="Holochova P."/>
            <person name="Sedlacek I."/>
            <person name="Kralova S."/>
            <person name="Maslanova I."/>
            <person name="Busse H.-J."/>
            <person name="Stankova E."/>
            <person name="Vrbovska V."/>
            <person name="Kovarovic V."/>
            <person name="Bartak M."/>
            <person name="Svec P."/>
            <person name="Pantucek R."/>
        </authorList>
    </citation>
    <scope>NUCLEOTIDE SEQUENCE [LARGE SCALE GENOMIC DNA]</scope>
    <source>
        <strain evidence="1 2">CCM 8694</strain>
    </source>
</reference>
<evidence type="ECO:0000313" key="2">
    <source>
        <dbReference type="Proteomes" id="UP000610594"/>
    </source>
</evidence>
<protein>
    <submittedName>
        <fullName evidence="1">Uncharacterized protein</fullName>
    </submittedName>
</protein>
<evidence type="ECO:0000313" key="1">
    <source>
        <dbReference type="EMBL" id="NHZ62636.1"/>
    </source>
</evidence>